<evidence type="ECO:0000256" key="2">
    <source>
        <dbReference type="ARBA" id="ARBA00008531"/>
    </source>
</evidence>
<dbReference type="InterPro" id="IPR000897">
    <property type="entry name" value="SRP54_GTPase_dom"/>
</dbReference>
<dbReference type="AlphaFoldDB" id="A0A6V8NDZ1"/>
<evidence type="ECO:0000256" key="13">
    <source>
        <dbReference type="ARBA" id="ARBA00030866"/>
    </source>
</evidence>
<evidence type="ECO:0000256" key="11">
    <source>
        <dbReference type="ARBA" id="ARBA00023225"/>
    </source>
</evidence>
<dbReference type="PANTHER" id="PTHR43134">
    <property type="entry name" value="SIGNAL RECOGNITION PARTICLE RECEPTOR SUBUNIT ALPHA"/>
    <property type="match status" value="1"/>
</dbReference>
<evidence type="ECO:0000256" key="9">
    <source>
        <dbReference type="ARBA" id="ARBA00023134"/>
    </source>
</evidence>
<evidence type="ECO:0000313" key="17">
    <source>
        <dbReference type="EMBL" id="GFO70855.1"/>
    </source>
</evidence>
<dbReference type="SMART" id="SM00382">
    <property type="entry name" value="AAA"/>
    <property type="match status" value="1"/>
</dbReference>
<feature type="compositionally biased region" description="Basic and acidic residues" evidence="14">
    <location>
        <begin position="54"/>
        <end position="72"/>
    </location>
</feature>
<feature type="domain" description="AAA+ ATPase" evidence="15">
    <location>
        <begin position="305"/>
        <end position="452"/>
    </location>
</feature>
<keyword evidence="7" id="KW-1005">Bacterial flagellum biogenesis</keyword>
<evidence type="ECO:0000259" key="15">
    <source>
        <dbReference type="SMART" id="SM00382"/>
    </source>
</evidence>
<feature type="region of interest" description="Disordered" evidence="14">
    <location>
        <begin position="45"/>
        <end position="77"/>
    </location>
</feature>
<evidence type="ECO:0000313" key="18">
    <source>
        <dbReference type="Proteomes" id="UP000587586"/>
    </source>
</evidence>
<dbReference type="Proteomes" id="UP000587586">
    <property type="component" value="Unassembled WGS sequence"/>
</dbReference>
<evidence type="ECO:0000259" key="16">
    <source>
        <dbReference type="SMART" id="SM00962"/>
    </source>
</evidence>
<dbReference type="GO" id="GO:0005047">
    <property type="term" value="F:signal recognition particle binding"/>
    <property type="evidence" value="ECO:0007669"/>
    <property type="project" value="TreeGrafter"/>
</dbReference>
<keyword evidence="8" id="KW-0653">Protein transport</keyword>
<feature type="domain" description="SRP54-type proteins GTP-binding" evidence="16">
    <location>
        <begin position="306"/>
        <end position="497"/>
    </location>
</feature>
<evidence type="ECO:0000256" key="4">
    <source>
        <dbReference type="ARBA" id="ARBA00022448"/>
    </source>
</evidence>
<evidence type="ECO:0000256" key="14">
    <source>
        <dbReference type="SAM" id="MobiDB-lite"/>
    </source>
</evidence>
<keyword evidence="9" id="KW-0342">GTP-binding</keyword>
<dbReference type="InterPro" id="IPR027417">
    <property type="entry name" value="P-loop_NTPase"/>
</dbReference>
<dbReference type="EMBL" id="BLXZ01000014">
    <property type="protein sequence ID" value="GFO70855.1"/>
    <property type="molecule type" value="Genomic_DNA"/>
</dbReference>
<dbReference type="GO" id="GO:0005525">
    <property type="term" value="F:GTP binding"/>
    <property type="evidence" value="ECO:0007669"/>
    <property type="project" value="UniProtKB-KW"/>
</dbReference>
<keyword evidence="11" id="KW-1006">Bacterial flagellum protein export</keyword>
<dbReference type="PANTHER" id="PTHR43134:SF3">
    <property type="entry name" value="FLAGELLAR BIOSYNTHESIS PROTEIN FLHF"/>
    <property type="match status" value="1"/>
</dbReference>
<dbReference type="FunFam" id="3.40.50.300:FF:000695">
    <property type="entry name" value="Flagellar biosynthesis regulator FlhF"/>
    <property type="match status" value="1"/>
</dbReference>
<accession>A0A6V8NDZ1</accession>
<keyword evidence="6" id="KW-0547">Nucleotide-binding</keyword>
<sequence>MSEALRMVKAEMGLDAMILSSKKERKKGILGFFSKPYFEVTAALEPRPVQRPNPYREEPEPPARELSTKEEFQNSMLGPLAREVRELKQRVEALAKKEAVSQPVQPAAATPAPAAEAEPAPRTFAKEELEEIKKLLFSAVAGNKEAKPLTFPSADAQPPQAQSSAVPAFDPQALREQLASLQIPRFQEPVVAEPQPEPVEAPEPAVFQAEPVQVVELAAPAVEAAVAPETVVVAAQPEAPQGPLAELARTLRDEELAPETVELLIGELAGAAEAGADLATLKTQLVENLAARIKCSGSLRMKKTGPRIMAIVGPTGVGKTTTIAKLAAMYALNRGASVALVTTDNFRVGAIEQLKTYAKIMDLPLEVAANEQELAKVLARHSDKDLILVDTTGRSHKDSERLGELRAFLECHPAIETYLCMSATTRGRELDEIVATFGGLPISKLLFTKLDESESYGCIVNTHLKHKLPISYLTTGQKVPEDIEVATAKKLAALMVKESAR</sequence>
<feature type="compositionally biased region" description="Low complexity" evidence="14">
    <location>
        <begin position="106"/>
        <end position="121"/>
    </location>
</feature>
<evidence type="ECO:0000256" key="7">
    <source>
        <dbReference type="ARBA" id="ARBA00022795"/>
    </source>
</evidence>
<dbReference type="Pfam" id="PF00448">
    <property type="entry name" value="SRP54"/>
    <property type="match status" value="1"/>
</dbReference>
<dbReference type="GO" id="GO:0044781">
    <property type="term" value="P:bacterial-type flagellum organization"/>
    <property type="evidence" value="ECO:0007669"/>
    <property type="project" value="UniProtKB-KW"/>
</dbReference>
<keyword evidence="4" id="KW-0813">Transport</keyword>
<organism evidence="17 18">
    <name type="scientific">Geomonas limicola</name>
    <dbReference type="NCBI Taxonomy" id="2740186"/>
    <lineage>
        <taxon>Bacteria</taxon>
        <taxon>Pseudomonadati</taxon>
        <taxon>Thermodesulfobacteriota</taxon>
        <taxon>Desulfuromonadia</taxon>
        <taxon>Geobacterales</taxon>
        <taxon>Geobacteraceae</taxon>
        <taxon>Geomonas</taxon>
    </lineage>
</organism>
<evidence type="ECO:0000256" key="1">
    <source>
        <dbReference type="ARBA" id="ARBA00004413"/>
    </source>
</evidence>
<dbReference type="InterPro" id="IPR047040">
    <property type="entry name" value="FlhF__GTPase_dom"/>
</dbReference>
<evidence type="ECO:0000256" key="12">
    <source>
        <dbReference type="ARBA" id="ARBA00025337"/>
    </source>
</evidence>
<comment type="function">
    <text evidence="12">Necessary for flagellar biosynthesis. May be involved in translocation of the flagellum.</text>
</comment>
<dbReference type="InterPro" id="IPR003593">
    <property type="entry name" value="AAA+_ATPase"/>
</dbReference>
<evidence type="ECO:0000256" key="8">
    <source>
        <dbReference type="ARBA" id="ARBA00022927"/>
    </source>
</evidence>
<dbReference type="SMART" id="SM00962">
    <property type="entry name" value="SRP54"/>
    <property type="match status" value="1"/>
</dbReference>
<dbReference type="GO" id="GO:0005886">
    <property type="term" value="C:plasma membrane"/>
    <property type="evidence" value="ECO:0007669"/>
    <property type="project" value="UniProtKB-SubCell"/>
</dbReference>
<reference evidence="18" key="1">
    <citation type="submission" date="2020-06" db="EMBL/GenBank/DDBJ databases">
        <title>Draft genomic sequecing of Geomonas sp. Red745.</title>
        <authorList>
            <person name="Itoh H."/>
            <person name="Xu Z.X."/>
            <person name="Ushijima N."/>
            <person name="Masuda Y."/>
            <person name="Shiratori Y."/>
            <person name="Senoo K."/>
        </authorList>
    </citation>
    <scope>NUCLEOTIDE SEQUENCE [LARGE SCALE GENOMIC DNA]</scope>
    <source>
        <strain evidence="18">Red745</strain>
    </source>
</reference>
<dbReference type="SUPFAM" id="SSF52540">
    <property type="entry name" value="P-loop containing nucleoside triphosphate hydrolases"/>
    <property type="match status" value="1"/>
</dbReference>
<keyword evidence="18" id="KW-1185">Reference proteome</keyword>
<dbReference type="GO" id="GO:0015031">
    <property type="term" value="P:protein transport"/>
    <property type="evidence" value="ECO:0007669"/>
    <property type="project" value="UniProtKB-KW"/>
</dbReference>
<dbReference type="Gene3D" id="1.20.120.1380">
    <property type="entry name" value="Flagellar FlhF biosynthesis protein, N domain"/>
    <property type="match status" value="1"/>
</dbReference>
<evidence type="ECO:0000256" key="5">
    <source>
        <dbReference type="ARBA" id="ARBA00022475"/>
    </source>
</evidence>
<protein>
    <recommendedName>
        <fullName evidence="3">Flagellar biosynthesis protein FlhF</fullName>
    </recommendedName>
    <alternativeName>
        <fullName evidence="13">Flagella-associated GTP-binding protein</fullName>
    </alternativeName>
</protein>
<comment type="caution">
    <text evidence="17">The sequence shown here is derived from an EMBL/GenBank/DDBJ whole genome shotgun (WGS) entry which is preliminary data.</text>
</comment>
<dbReference type="GO" id="GO:0003924">
    <property type="term" value="F:GTPase activity"/>
    <property type="evidence" value="ECO:0007669"/>
    <property type="project" value="InterPro"/>
</dbReference>
<proteinExistence type="inferred from homology"/>
<name>A0A6V8NDZ1_9BACT</name>
<dbReference type="Gene3D" id="3.40.50.300">
    <property type="entry name" value="P-loop containing nucleotide triphosphate hydrolases"/>
    <property type="match status" value="1"/>
</dbReference>
<keyword evidence="10" id="KW-0472">Membrane</keyword>
<gene>
    <name evidence="17" type="ORF">GMLC_44340</name>
</gene>
<comment type="similarity">
    <text evidence="2">Belongs to the GTP-binding SRP family.</text>
</comment>
<comment type="subcellular location">
    <subcellularLocation>
        <location evidence="1">Cell membrane</location>
        <topology evidence="1">Peripheral membrane protein</topology>
        <orientation evidence="1">Cytoplasmic side</orientation>
    </subcellularLocation>
</comment>
<evidence type="ECO:0000256" key="10">
    <source>
        <dbReference type="ARBA" id="ARBA00023136"/>
    </source>
</evidence>
<dbReference type="GO" id="GO:0006614">
    <property type="term" value="P:SRP-dependent cotranslational protein targeting to membrane"/>
    <property type="evidence" value="ECO:0007669"/>
    <property type="project" value="InterPro"/>
</dbReference>
<evidence type="ECO:0000256" key="6">
    <source>
        <dbReference type="ARBA" id="ARBA00022741"/>
    </source>
</evidence>
<feature type="region of interest" description="Disordered" evidence="14">
    <location>
        <begin position="97"/>
        <end position="121"/>
    </location>
</feature>
<dbReference type="CDD" id="cd17873">
    <property type="entry name" value="FlhF"/>
    <property type="match status" value="1"/>
</dbReference>
<keyword evidence="5" id="KW-1003">Cell membrane</keyword>
<evidence type="ECO:0000256" key="3">
    <source>
        <dbReference type="ARBA" id="ARBA00014919"/>
    </source>
</evidence>